<sequence length="87" mass="9045">MVTLNYYVSGWAAAGSGFGQIAIGGGSGRQPLRSSDVSLLWGAGNICSFVGPSVPAVKCYYLGCKELILTKDGPFGLSDAFRLRNPG</sequence>
<gene>
    <name evidence="1" type="ORF">DdX_03322</name>
</gene>
<comment type="caution">
    <text evidence="1">The sequence shown here is derived from an EMBL/GenBank/DDBJ whole genome shotgun (WGS) entry which is preliminary data.</text>
</comment>
<dbReference type="EMBL" id="JAKKPZ010000002">
    <property type="protein sequence ID" value="KAI1726600.1"/>
    <property type="molecule type" value="Genomic_DNA"/>
</dbReference>
<organism evidence="1 2">
    <name type="scientific">Ditylenchus destructor</name>
    <dbReference type="NCBI Taxonomy" id="166010"/>
    <lineage>
        <taxon>Eukaryota</taxon>
        <taxon>Metazoa</taxon>
        <taxon>Ecdysozoa</taxon>
        <taxon>Nematoda</taxon>
        <taxon>Chromadorea</taxon>
        <taxon>Rhabditida</taxon>
        <taxon>Tylenchina</taxon>
        <taxon>Tylenchomorpha</taxon>
        <taxon>Sphaerularioidea</taxon>
        <taxon>Anguinidae</taxon>
        <taxon>Anguininae</taxon>
        <taxon>Ditylenchus</taxon>
    </lineage>
</organism>
<dbReference type="Proteomes" id="UP001201812">
    <property type="component" value="Unassembled WGS sequence"/>
</dbReference>
<keyword evidence="2" id="KW-1185">Reference proteome</keyword>
<proteinExistence type="predicted"/>
<name>A0AAD4R9X3_9BILA</name>
<protein>
    <submittedName>
        <fullName evidence="1">Uncharacterized protein</fullName>
    </submittedName>
</protein>
<accession>A0AAD4R9X3</accession>
<evidence type="ECO:0000313" key="1">
    <source>
        <dbReference type="EMBL" id="KAI1726600.1"/>
    </source>
</evidence>
<evidence type="ECO:0000313" key="2">
    <source>
        <dbReference type="Proteomes" id="UP001201812"/>
    </source>
</evidence>
<reference evidence="1" key="1">
    <citation type="submission" date="2022-01" db="EMBL/GenBank/DDBJ databases">
        <title>Genome Sequence Resource for Two Populations of Ditylenchus destructor, the Migratory Endoparasitic Phytonematode.</title>
        <authorList>
            <person name="Zhang H."/>
            <person name="Lin R."/>
            <person name="Xie B."/>
        </authorList>
    </citation>
    <scope>NUCLEOTIDE SEQUENCE</scope>
    <source>
        <strain evidence="1">BazhouSP</strain>
    </source>
</reference>
<dbReference type="AlphaFoldDB" id="A0AAD4R9X3"/>